<dbReference type="FunFam" id="3.40.50.2000:FF:000047">
    <property type="entry name" value="Glycosyltransferase"/>
    <property type="match status" value="1"/>
</dbReference>
<protein>
    <recommendedName>
        <fullName evidence="5">Glycosyltransferase</fullName>
        <ecNumber evidence="5">2.4.1.-</ecNumber>
    </recommendedName>
</protein>
<proteinExistence type="inferred from homology"/>
<dbReference type="STRING" id="106549.A0A540N9Z4"/>
<sequence>MASGEPQLHFVMFPFMAQGHMIPMIDIARILAQRGIIITIVTTPHNAARFQNVVTRAVQSGLQMRVALLEFLCEKAGLPAGCENLDLLPSHGLAAHFFFATGLLQQQAEKLFEELTPEPSCIFSDMCFPWTVKISQKFNIPRISFSGFCTFCLLCINKLQASKVHENLSSETEYFVVPDLPDRIEATKAQLPGPLTPSMSGFLDKIAAAELETFGIIMNTFEELEPAYIEAYKKTAKVWCIGPASLSNKDDLDKAQRGNKASIDEQHCLKWLDFWEPSSVVYACLGSLCNLVCEQLIELGLALEASNKTFIWVVRGCSQSEELEKWISESEFEERTKGRSLVIWGWAPQTLILSHRAVGGFLTHCGWNSIMEGICAGLPLITWPLFGDQFLNEKLVVQVLKIAVSVGVEYPVKWGEEEKIGVLVKRENVTKAIEKVMDGEESEGRRERAREFGEMAKRAVEEGGSSHVNVSQLIQDIMQQSSNGRQTN</sequence>
<evidence type="ECO:0000256" key="4">
    <source>
        <dbReference type="RuleBase" id="RU003718"/>
    </source>
</evidence>
<dbReference type="PANTHER" id="PTHR48047">
    <property type="entry name" value="GLYCOSYLTRANSFERASE"/>
    <property type="match status" value="1"/>
</dbReference>
<evidence type="ECO:0000313" key="6">
    <source>
        <dbReference type="EMBL" id="TQE07855.1"/>
    </source>
</evidence>
<accession>A0A540N9Z4</accession>
<organism evidence="6 7">
    <name type="scientific">Malus baccata</name>
    <name type="common">Siberian crab apple</name>
    <name type="synonym">Pyrus baccata</name>
    <dbReference type="NCBI Taxonomy" id="106549"/>
    <lineage>
        <taxon>Eukaryota</taxon>
        <taxon>Viridiplantae</taxon>
        <taxon>Streptophyta</taxon>
        <taxon>Embryophyta</taxon>
        <taxon>Tracheophyta</taxon>
        <taxon>Spermatophyta</taxon>
        <taxon>Magnoliopsida</taxon>
        <taxon>eudicotyledons</taxon>
        <taxon>Gunneridae</taxon>
        <taxon>Pentapetalae</taxon>
        <taxon>rosids</taxon>
        <taxon>fabids</taxon>
        <taxon>Rosales</taxon>
        <taxon>Rosaceae</taxon>
        <taxon>Amygdaloideae</taxon>
        <taxon>Maleae</taxon>
        <taxon>Malus</taxon>
    </lineage>
</organism>
<dbReference type="EMBL" id="VIEB01000079">
    <property type="protein sequence ID" value="TQE07855.1"/>
    <property type="molecule type" value="Genomic_DNA"/>
</dbReference>
<keyword evidence="7" id="KW-1185">Reference proteome</keyword>
<dbReference type="InterPro" id="IPR035595">
    <property type="entry name" value="UDP_glycos_trans_CS"/>
</dbReference>
<comment type="similarity">
    <text evidence="1 4">Belongs to the UDP-glycosyltransferase family.</text>
</comment>
<dbReference type="AlphaFoldDB" id="A0A540N9Z4"/>
<dbReference type="Pfam" id="PF00201">
    <property type="entry name" value="UDPGT"/>
    <property type="match status" value="1"/>
</dbReference>
<reference evidence="6 7" key="1">
    <citation type="journal article" date="2019" name="G3 (Bethesda)">
        <title>Sequencing of a Wild Apple (Malus baccata) Genome Unravels the Differences Between Cultivated and Wild Apple Species Regarding Disease Resistance and Cold Tolerance.</title>
        <authorList>
            <person name="Chen X."/>
        </authorList>
    </citation>
    <scope>NUCLEOTIDE SEQUENCE [LARGE SCALE GENOMIC DNA]</scope>
    <source>
        <strain evidence="7">cv. Shandingzi</strain>
        <tissue evidence="6">Leaves</tissue>
    </source>
</reference>
<dbReference type="CDD" id="cd03784">
    <property type="entry name" value="GT1_Gtf-like"/>
    <property type="match status" value="1"/>
</dbReference>
<dbReference type="SUPFAM" id="SSF53756">
    <property type="entry name" value="UDP-Glycosyltransferase/glycogen phosphorylase"/>
    <property type="match status" value="1"/>
</dbReference>
<keyword evidence="3 4" id="KW-0808">Transferase</keyword>
<gene>
    <name evidence="6" type="ORF">C1H46_006504</name>
</gene>
<evidence type="ECO:0000256" key="3">
    <source>
        <dbReference type="ARBA" id="ARBA00022679"/>
    </source>
</evidence>
<evidence type="ECO:0000313" key="7">
    <source>
        <dbReference type="Proteomes" id="UP000315295"/>
    </source>
</evidence>
<evidence type="ECO:0000256" key="1">
    <source>
        <dbReference type="ARBA" id="ARBA00009995"/>
    </source>
</evidence>
<dbReference type="PROSITE" id="PS00375">
    <property type="entry name" value="UDPGT"/>
    <property type="match status" value="1"/>
</dbReference>
<dbReference type="PANTHER" id="PTHR48047:SF229">
    <property type="entry name" value="UDP-GLYCOSYLTRANSFERASE 73C3-RELATED"/>
    <property type="match status" value="1"/>
</dbReference>
<dbReference type="EC" id="2.4.1.-" evidence="5"/>
<keyword evidence="2 4" id="KW-0328">Glycosyltransferase</keyword>
<evidence type="ECO:0000256" key="2">
    <source>
        <dbReference type="ARBA" id="ARBA00022676"/>
    </source>
</evidence>
<dbReference type="FunFam" id="3.40.50.2000:FF:000071">
    <property type="entry name" value="Glycosyltransferase"/>
    <property type="match status" value="1"/>
</dbReference>
<name>A0A540N9Z4_MALBA</name>
<dbReference type="Proteomes" id="UP000315295">
    <property type="component" value="Unassembled WGS sequence"/>
</dbReference>
<dbReference type="Gene3D" id="3.40.50.2000">
    <property type="entry name" value="Glycogen Phosphorylase B"/>
    <property type="match status" value="2"/>
</dbReference>
<dbReference type="GO" id="GO:0035251">
    <property type="term" value="F:UDP-glucosyltransferase activity"/>
    <property type="evidence" value="ECO:0007669"/>
    <property type="project" value="TreeGrafter"/>
</dbReference>
<dbReference type="InterPro" id="IPR002213">
    <property type="entry name" value="UDP_glucos_trans"/>
</dbReference>
<evidence type="ECO:0000256" key="5">
    <source>
        <dbReference type="RuleBase" id="RU362057"/>
    </source>
</evidence>
<comment type="caution">
    <text evidence="6">The sequence shown here is derived from an EMBL/GenBank/DDBJ whole genome shotgun (WGS) entry which is preliminary data.</text>
</comment>